<comment type="caution">
    <text evidence="2">The sequence shown here is derived from an EMBL/GenBank/DDBJ whole genome shotgun (WGS) entry which is preliminary data.</text>
</comment>
<organism evidence="2 3">
    <name type="scientific">Rubroshorea leprosula</name>
    <dbReference type="NCBI Taxonomy" id="152421"/>
    <lineage>
        <taxon>Eukaryota</taxon>
        <taxon>Viridiplantae</taxon>
        <taxon>Streptophyta</taxon>
        <taxon>Embryophyta</taxon>
        <taxon>Tracheophyta</taxon>
        <taxon>Spermatophyta</taxon>
        <taxon>Magnoliopsida</taxon>
        <taxon>eudicotyledons</taxon>
        <taxon>Gunneridae</taxon>
        <taxon>Pentapetalae</taxon>
        <taxon>rosids</taxon>
        <taxon>malvids</taxon>
        <taxon>Malvales</taxon>
        <taxon>Dipterocarpaceae</taxon>
        <taxon>Rubroshorea</taxon>
    </lineage>
</organism>
<proteinExistence type="predicted"/>
<accession>A0AAV5JGG4</accession>
<feature type="region of interest" description="Disordered" evidence="1">
    <location>
        <begin position="1"/>
        <end position="37"/>
    </location>
</feature>
<evidence type="ECO:0000313" key="2">
    <source>
        <dbReference type="EMBL" id="GKV13703.1"/>
    </source>
</evidence>
<keyword evidence="3" id="KW-1185">Reference proteome</keyword>
<evidence type="ECO:0000256" key="1">
    <source>
        <dbReference type="SAM" id="MobiDB-lite"/>
    </source>
</evidence>
<gene>
    <name evidence="2" type="ORF">SLEP1_g24689</name>
</gene>
<name>A0AAV5JGG4_9ROSI</name>
<sequence length="37" mass="3933">MMGHPSSSIMIGIQVTSNGGNSYDENNQLGYTTCSTH</sequence>
<dbReference type="EMBL" id="BPVZ01000039">
    <property type="protein sequence ID" value="GKV13703.1"/>
    <property type="molecule type" value="Genomic_DNA"/>
</dbReference>
<dbReference type="AlphaFoldDB" id="A0AAV5JGG4"/>
<protein>
    <submittedName>
        <fullName evidence="2">Uncharacterized protein</fullName>
    </submittedName>
</protein>
<dbReference type="Proteomes" id="UP001054252">
    <property type="component" value="Unassembled WGS sequence"/>
</dbReference>
<evidence type="ECO:0000313" key="3">
    <source>
        <dbReference type="Proteomes" id="UP001054252"/>
    </source>
</evidence>
<reference evidence="2 3" key="1">
    <citation type="journal article" date="2021" name="Commun. Biol.">
        <title>The genome of Shorea leprosula (Dipterocarpaceae) highlights the ecological relevance of drought in aseasonal tropical rainforests.</title>
        <authorList>
            <person name="Ng K.K.S."/>
            <person name="Kobayashi M.J."/>
            <person name="Fawcett J.A."/>
            <person name="Hatakeyama M."/>
            <person name="Paape T."/>
            <person name="Ng C.H."/>
            <person name="Ang C.C."/>
            <person name="Tnah L.H."/>
            <person name="Lee C.T."/>
            <person name="Nishiyama T."/>
            <person name="Sese J."/>
            <person name="O'Brien M.J."/>
            <person name="Copetti D."/>
            <person name="Mohd Noor M.I."/>
            <person name="Ong R.C."/>
            <person name="Putra M."/>
            <person name="Sireger I.Z."/>
            <person name="Indrioko S."/>
            <person name="Kosugi Y."/>
            <person name="Izuno A."/>
            <person name="Isagi Y."/>
            <person name="Lee S.L."/>
            <person name="Shimizu K.K."/>
        </authorList>
    </citation>
    <scope>NUCLEOTIDE SEQUENCE [LARGE SCALE GENOMIC DNA]</scope>
    <source>
        <strain evidence="2">214</strain>
    </source>
</reference>